<gene>
    <name evidence="1" type="ORF">ACFOD3_20420</name>
</gene>
<dbReference type="EMBL" id="JBHRSB010000006">
    <property type="protein sequence ID" value="MFC3002275.1"/>
    <property type="molecule type" value="Genomic_DNA"/>
</dbReference>
<dbReference type="Proteomes" id="UP001595420">
    <property type="component" value="Unassembled WGS sequence"/>
</dbReference>
<proteinExistence type="predicted"/>
<name>A0ABV7C1K8_9PROT</name>
<accession>A0ABV7C1K8</accession>
<sequence length="527" mass="59184">MARREVTPLDEIGAGDELVDIIKGFYADPLGFVYFAFAWGEEGTDLAGEEGPDFWQEQVLLEIGRRVQEGVDAGEAVAEAVQVAVASGHGIGKTALIAWIILWFISTRDHPQIVVTANTKAQLTSKTWRELAKWQKRAINGSWFQWSAEKFYLKGHSETWFASAVPWTKEKAEAFAGTHEKHVLLVFDEGSAIDDAIWEVAEGAMTTAGAMWIVFGNPTRNTGRFRECWRRFAKRWFTMQVDSRDAKKASKKQIQAWLEDYGEDSDFFRVRVKGQWPRAATSQFISEEDVAAAVARFKRRERLKREKALLLNIDPERVSLAVTDDVDPDEPLVLAVDVARYGDDHTVLLLRKGDIAKIIGRYNGLGTDQVKQLVIDAITEHRPDATFVDGVGVGAGVVDELRALGYSVIDVNAGRKALNPKAYFNRRVEMYDRVRKWLRGGGCIEETRTLTEGLTAVEYGFADRSGQLQLESKDDMKARGLPSPDEADALAMTFYETVARRQSRDDAMRRKVDRLTAILQQTTHMSA</sequence>
<dbReference type="RefSeq" id="WP_216838353.1">
    <property type="nucleotide sequence ID" value="NZ_JAFNJS010000006.1"/>
</dbReference>
<comment type="caution">
    <text evidence="1">The sequence shown here is derived from an EMBL/GenBank/DDBJ whole genome shotgun (WGS) entry which is preliminary data.</text>
</comment>
<dbReference type="Pfam" id="PF03237">
    <property type="entry name" value="Terminase_6N"/>
    <property type="match status" value="1"/>
</dbReference>
<protein>
    <submittedName>
        <fullName evidence="1">Terminase large subunit domain-containing protein</fullName>
    </submittedName>
</protein>
<reference evidence="2" key="1">
    <citation type="journal article" date="2019" name="Int. J. Syst. Evol. Microbiol.">
        <title>The Global Catalogue of Microorganisms (GCM) 10K type strain sequencing project: providing services to taxonomists for standard genome sequencing and annotation.</title>
        <authorList>
            <consortium name="The Broad Institute Genomics Platform"/>
            <consortium name="The Broad Institute Genome Sequencing Center for Infectious Disease"/>
            <person name="Wu L."/>
            <person name="Ma J."/>
        </authorList>
    </citation>
    <scope>NUCLEOTIDE SEQUENCE [LARGE SCALE GENOMIC DNA]</scope>
    <source>
        <strain evidence="2">CGMCC 1.16855</strain>
    </source>
</reference>
<organism evidence="1 2">
    <name type="scientific">Falsiroseomonas tokyonensis</name>
    <dbReference type="NCBI Taxonomy" id="430521"/>
    <lineage>
        <taxon>Bacteria</taxon>
        <taxon>Pseudomonadati</taxon>
        <taxon>Pseudomonadota</taxon>
        <taxon>Alphaproteobacteria</taxon>
        <taxon>Acetobacterales</taxon>
        <taxon>Roseomonadaceae</taxon>
        <taxon>Falsiroseomonas</taxon>
    </lineage>
</organism>
<keyword evidence="2" id="KW-1185">Reference proteome</keyword>
<evidence type="ECO:0000313" key="2">
    <source>
        <dbReference type="Proteomes" id="UP001595420"/>
    </source>
</evidence>
<evidence type="ECO:0000313" key="1">
    <source>
        <dbReference type="EMBL" id="MFC3002275.1"/>
    </source>
</evidence>